<feature type="signal peptide" evidence="1">
    <location>
        <begin position="1"/>
        <end position="23"/>
    </location>
</feature>
<sequence length="204" mass="21372">MLGFLSLAGASALVALLCTSTSATPITDLPELIDGEQRLQRRGPPCSQDLPYGRGPNSSSLAPLVPDTAASFSSFPIYAAAALAPGSLAVPGYLLVASNQPAIAQKATSFTMNWINMASYDVPGCANQCTSTVGCRSFDVYFQRSPTVAPSADNSCPNPPSQCHIVCLLYNGTFTIADFINTGEWRGQFQVVIAGSNVFNKVGP</sequence>
<dbReference type="Proteomes" id="UP001430848">
    <property type="component" value="Unassembled WGS sequence"/>
</dbReference>
<dbReference type="PANTHER" id="PTHR36578:SF1">
    <property type="entry name" value="APPLE DOMAIN-CONTAINING PROTEIN"/>
    <property type="match status" value="1"/>
</dbReference>
<proteinExistence type="predicted"/>
<protein>
    <recommendedName>
        <fullName evidence="4">Apple domain-containing protein</fullName>
    </recommendedName>
</protein>
<reference evidence="2 3" key="1">
    <citation type="submission" date="2024-02" db="EMBL/GenBank/DDBJ databases">
        <title>De novo assembly and annotation of 12 fungi associated with fruit tree decline syndrome in Ontario, Canada.</title>
        <authorList>
            <person name="Sulman M."/>
            <person name="Ellouze W."/>
            <person name="Ilyukhin E."/>
        </authorList>
    </citation>
    <scope>NUCLEOTIDE SEQUENCE [LARGE SCALE GENOMIC DNA]</scope>
    <source>
        <strain evidence="2 3">M169</strain>
    </source>
</reference>
<evidence type="ECO:0000256" key="1">
    <source>
        <dbReference type="SAM" id="SignalP"/>
    </source>
</evidence>
<keyword evidence="1" id="KW-0732">Signal</keyword>
<keyword evidence="3" id="KW-1185">Reference proteome</keyword>
<name>A0ABR1P8B8_DIAER</name>
<feature type="chain" id="PRO_5045594255" description="Apple domain-containing protein" evidence="1">
    <location>
        <begin position="24"/>
        <end position="204"/>
    </location>
</feature>
<dbReference type="PANTHER" id="PTHR36578">
    <property type="entry name" value="CHROMOSOME 15, WHOLE GENOME SHOTGUN SEQUENCE"/>
    <property type="match status" value="1"/>
</dbReference>
<dbReference type="EMBL" id="JAKNSF020000031">
    <property type="protein sequence ID" value="KAK7728786.1"/>
    <property type="molecule type" value="Genomic_DNA"/>
</dbReference>
<accession>A0ABR1P8B8</accession>
<organism evidence="2 3">
    <name type="scientific">Diaporthe eres</name>
    <name type="common">Phomopsis oblonga</name>
    <dbReference type="NCBI Taxonomy" id="83184"/>
    <lineage>
        <taxon>Eukaryota</taxon>
        <taxon>Fungi</taxon>
        <taxon>Dikarya</taxon>
        <taxon>Ascomycota</taxon>
        <taxon>Pezizomycotina</taxon>
        <taxon>Sordariomycetes</taxon>
        <taxon>Sordariomycetidae</taxon>
        <taxon>Diaporthales</taxon>
        <taxon>Diaporthaceae</taxon>
        <taxon>Diaporthe</taxon>
        <taxon>Diaporthe eres species complex</taxon>
    </lineage>
</organism>
<evidence type="ECO:0000313" key="2">
    <source>
        <dbReference type="EMBL" id="KAK7728786.1"/>
    </source>
</evidence>
<evidence type="ECO:0008006" key="4">
    <source>
        <dbReference type="Google" id="ProtNLM"/>
    </source>
</evidence>
<gene>
    <name evidence="2" type="ORF">SLS63_006394</name>
</gene>
<evidence type="ECO:0000313" key="3">
    <source>
        <dbReference type="Proteomes" id="UP001430848"/>
    </source>
</evidence>
<comment type="caution">
    <text evidence="2">The sequence shown here is derived from an EMBL/GenBank/DDBJ whole genome shotgun (WGS) entry which is preliminary data.</text>
</comment>